<evidence type="ECO:0008006" key="3">
    <source>
        <dbReference type="Google" id="ProtNLM"/>
    </source>
</evidence>
<dbReference type="PANTHER" id="PTHR28630">
    <property type="match status" value="1"/>
</dbReference>
<gene>
    <name evidence="1" type="ORF">K470DRAFT_202504</name>
</gene>
<name>A0A6A7BPX3_9PEZI</name>
<evidence type="ECO:0000313" key="1">
    <source>
        <dbReference type="EMBL" id="KAF2857371.1"/>
    </source>
</evidence>
<dbReference type="EMBL" id="MU006047">
    <property type="protein sequence ID" value="KAF2857371.1"/>
    <property type="molecule type" value="Genomic_DNA"/>
</dbReference>
<dbReference type="OrthoDB" id="40334at2759"/>
<evidence type="ECO:0000313" key="2">
    <source>
        <dbReference type="Proteomes" id="UP000799421"/>
    </source>
</evidence>
<dbReference type="Proteomes" id="UP000799421">
    <property type="component" value="Unassembled WGS sequence"/>
</dbReference>
<dbReference type="Pfam" id="PF13911">
    <property type="entry name" value="AhpC-TSA_2"/>
    <property type="match status" value="1"/>
</dbReference>
<sequence>SDEQPDRALLASVYDIPLYDAEGVAVPFGSLFDPVYALHQRQLFLFIRHFYCGACQAYLQAISRSITHNDYFSMPTPTSIFVIGCGHPELIPHYRKFTSCPFPIYAEPTRRLFKKLGMVANLNLGHERPDYMKDISVPSWLAGQVKTISRSLKDPDGIRKRDVLRGGNPMQIGGEFLFEDGEVLWCHRMRNYRDHTEIPELRKVLELD</sequence>
<keyword evidence="2" id="KW-1185">Reference proteome</keyword>
<accession>A0A6A7BPX3</accession>
<protein>
    <recommendedName>
        <fullName evidence="3">AhpC/TSA antioxidant enzyme-domain-containing protein</fullName>
    </recommendedName>
</protein>
<reference evidence="1" key="1">
    <citation type="journal article" date="2020" name="Stud. Mycol.">
        <title>101 Dothideomycetes genomes: a test case for predicting lifestyles and emergence of pathogens.</title>
        <authorList>
            <person name="Haridas S."/>
            <person name="Albert R."/>
            <person name="Binder M."/>
            <person name="Bloem J."/>
            <person name="Labutti K."/>
            <person name="Salamov A."/>
            <person name="Andreopoulos B."/>
            <person name="Baker S."/>
            <person name="Barry K."/>
            <person name="Bills G."/>
            <person name="Bluhm B."/>
            <person name="Cannon C."/>
            <person name="Castanera R."/>
            <person name="Culley D."/>
            <person name="Daum C."/>
            <person name="Ezra D."/>
            <person name="Gonzalez J."/>
            <person name="Henrissat B."/>
            <person name="Kuo A."/>
            <person name="Liang C."/>
            <person name="Lipzen A."/>
            <person name="Lutzoni F."/>
            <person name="Magnuson J."/>
            <person name="Mondo S."/>
            <person name="Nolan M."/>
            <person name="Ohm R."/>
            <person name="Pangilinan J."/>
            <person name="Park H.-J."/>
            <person name="Ramirez L."/>
            <person name="Alfaro M."/>
            <person name="Sun H."/>
            <person name="Tritt A."/>
            <person name="Yoshinaga Y."/>
            <person name="Zwiers L.-H."/>
            <person name="Turgeon B."/>
            <person name="Goodwin S."/>
            <person name="Spatafora J."/>
            <person name="Crous P."/>
            <person name="Grigoriev I."/>
        </authorList>
    </citation>
    <scope>NUCLEOTIDE SEQUENCE</scope>
    <source>
        <strain evidence="1">CBS 480.64</strain>
    </source>
</reference>
<organism evidence="1 2">
    <name type="scientific">Piedraia hortae CBS 480.64</name>
    <dbReference type="NCBI Taxonomy" id="1314780"/>
    <lineage>
        <taxon>Eukaryota</taxon>
        <taxon>Fungi</taxon>
        <taxon>Dikarya</taxon>
        <taxon>Ascomycota</taxon>
        <taxon>Pezizomycotina</taxon>
        <taxon>Dothideomycetes</taxon>
        <taxon>Dothideomycetidae</taxon>
        <taxon>Capnodiales</taxon>
        <taxon>Piedraiaceae</taxon>
        <taxon>Piedraia</taxon>
    </lineage>
</organism>
<feature type="non-terminal residue" evidence="1">
    <location>
        <position position="1"/>
    </location>
</feature>
<dbReference type="AlphaFoldDB" id="A0A6A7BPX3"/>
<proteinExistence type="predicted"/>
<dbReference type="InterPro" id="IPR032801">
    <property type="entry name" value="PXL2A/B/C"/>
</dbReference>
<feature type="non-terminal residue" evidence="1">
    <location>
        <position position="208"/>
    </location>
</feature>
<dbReference type="PANTHER" id="PTHR28630:SF3">
    <property type="entry name" value="PEROXIREDOXIN-LIKE 2C"/>
    <property type="match status" value="1"/>
</dbReference>